<reference evidence="4 5" key="1">
    <citation type="submission" date="2024-06" db="EMBL/GenBank/DDBJ databases">
        <title>The Natural Products Discovery Center: Release of the First 8490 Sequenced Strains for Exploring Actinobacteria Biosynthetic Diversity.</title>
        <authorList>
            <person name="Kalkreuter E."/>
            <person name="Kautsar S.A."/>
            <person name="Yang D."/>
            <person name="Bader C.D."/>
            <person name="Teijaro C.N."/>
            <person name="Fluegel L."/>
            <person name="Davis C.M."/>
            <person name="Simpson J.R."/>
            <person name="Lauterbach L."/>
            <person name="Steele A.D."/>
            <person name="Gui C."/>
            <person name="Meng S."/>
            <person name="Li G."/>
            <person name="Viehrig K."/>
            <person name="Ye F."/>
            <person name="Su P."/>
            <person name="Kiefer A.F."/>
            <person name="Nichols A."/>
            <person name="Cepeda A.J."/>
            <person name="Yan W."/>
            <person name="Fan B."/>
            <person name="Jiang Y."/>
            <person name="Adhikari A."/>
            <person name="Zheng C.-J."/>
            <person name="Schuster L."/>
            <person name="Cowan T.M."/>
            <person name="Smanski M.J."/>
            <person name="Chevrette M.G."/>
            <person name="De Carvalho L.P.S."/>
            <person name="Shen B."/>
        </authorList>
    </citation>
    <scope>NUCLEOTIDE SEQUENCE [LARGE SCALE GENOMIC DNA]</scope>
    <source>
        <strain evidence="4 5">NPDC047833</strain>
    </source>
</reference>
<dbReference type="SUPFAM" id="SSF52777">
    <property type="entry name" value="CoA-dependent acyltransferases"/>
    <property type="match status" value="2"/>
</dbReference>
<dbReference type="PROSITE" id="PS50075">
    <property type="entry name" value="CARRIER"/>
    <property type="match status" value="1"/>
</dbReference>
<dbReference type="Gene3D" id="3.30.559.30">
    <property type="entry name" value="Nonribosomal peptide synthetase, condensation domain"/>
    <property type="match status" value="1"/>
</dbReference>
<dbReference type="Pfam" id="PF00668">
    <property type="entry name" value="Condensation"/>
    <property type="match status" value="1"/>
</dbReference>
<dbReference type="RefSeq" id="WP_359777621.1">
    <property type="nucleotide sequence ID" value="NZ_JBEYRR010000004.1"/>
</dbReference>
<comment type="caution">
    <text evidence="4">The sequence shown here is derived from an EMBL/GenBank/DDBJ whole genome shotgun (WGS) entry which is preliminary data.</text>
</comment>
<proteinExistence type="predicted"/>
<evidence type="ECO:0000259" key="3">
    <source>
        <dbReference type="PROSITE" id="PS50075"/>
    </source>
</evidence>
<evidence type="ECO:0000313" key="5">
    <source>
        <dbReference type="Proteomes" id="UP001553843"/>
    </source>
</evidence>
<dbReference type="Pfam" id="PF00550">
    <property type="entry name" value="PP-binding"/>
    <property type="match status" value="1"/>
</dbReference>
<dbReference type="SUPFAM" id="SSF47336">
    <property type="entry name" value="ACP-like"/>
    <property type="match status" value="1"/>
</dbReference>
<dbReference type="PANTHER" id="PTHR45527">
    <property type="entry name" value="NONRIBOSOMAL PEPTIDE SYNTHETASE"/>
    <property type="match status" value="1"/>
</dbReference>
<dbReference type="InterPro" id="IPR023213">
    <property type="entry name" value="CAT-like_dom_sf"/>
</dbReference>
<accession>A0ABV3LT27</accession>
<dbReference type="Proteomes" id="UP001553843">
    <property type="component" value="Unassembled WGS sequence"/>
</dbReference>
<dbReference type="Gene3D" id="3.30.559.10">
    <property type="entry name" value="Chloramphenicol acetyltransferase-like domain"/>
    <property type="match status" value="1"/>
</dbReference>
<name>A0ABV3LT27_9ACTN</name>
<keyword evidence="5" id="KW-1185">Reference proteome</keyword>
<dbReference type="EMBL" id="JBEYRS010000004">
    <property type="protein sequence ID" value="MEW2362602.1"/>
    <property type="molecule type" value="Genomic_DNA"/>
</dbReference>
<dbReference type="InterPro" id="IPR009081">
    <property type="entry name" value="PP-bd_ACP"/>
</dbReference>
<dbReference type="PANTHER" id="PTHR45527:SF1">
    <property type="entry name" value="FATTY ACID SYNTHASE"/>
    <property type="match status" value="1"/>
</dbReference>
<evidence type="ECO:0000256" key="1">
    <source>
        <dbReference type="ARBA" id="ARBA00001957"/>
    </source>
</evidence>
<dbReference type="Gene3D" id="1.10.1200.10">
    <property type="entry name" value="ACP-like"/>
    <property type="match status" value="1"/>
</dbReference>
<protein>
    <submittedName>
        <fullName evidence="4">Condensation domain-containing protein</fullName>
    </submittedName>
</protein>
<sequence>MTVDGIDPTAKTLPLGPLQEGIWLFWRLNPTSPAYSMLEIFHFDGAFSLTALESAFHGLLRRHEALRTTFRDTETGVVQVVSRDPLPVPVEVVDLRGLAQDARSERLQSAIGTAANRPFDLLTEPGIRLTAIQVSDSRTTLVLVAHHIVCDGLSMGVLLDEFGELYRSARRGTEPGLGPVPPGYSAFVEGQLAALDDGTLEEETAYWREQLAGTTGSVLPGADRTGTRTPVARDTAMVTVTLDEAQHESLSSCARNTRSTPFAVLLSAMKVMIAAATGESVTALGMATSGRTPEFDRTVGVFANTIVVRSQIDLSRTFTDTLKEVSLDLMDAIDHQDLPFSRMVADAEAEQQPGAGILQTVFTAGAVGSLKLDEGEMTEVYARTVQGPFDLHVACDITPAGIALDWEYARRTYPDDVAHGYAAAYQDILVALLAQPDAPMTSFGLHDLLARVPGRAEDGAATDGSASPAQGERDLSADRVPAEGAPAFTDVEKAIAAIWADVLGVPVESPYDDFFELGGHSLLVGPITAAVRQQVSQSATLRLLFEHPQLRDFASQLDADTVAAGG</sequence>
<evidence type="ECO:0000313" key="4">
    <source>
        <dbReference type="EMBL" id="MEW2362602.1"/>
    </source>
</evidence>
<dbReference type="InterPro" id="IPR036736">
    <property type="entry name" value="ACP-like_sf"/>
</dbReference>
<organism evidence="4 5">
    <name type="scientific">Streptomyces huasconensis</name>
    <dbReference type="NCBI Taxonomy" id="1854574"/>
    <lineage>
        <taxon>Bacteria</taxon>
        <taxon>Bacillati</taxon>
        <taxon>Actinomycetota</taxon>
        <taxon>Actinomycetes</taxon>
        <taxon>Kitasatosporales</taxon>
        <taxon>Streptomycetaceae</taxon>
        <taxon>Streptomyces</taxon>
    </lineage>
</organism>
<gene>
    <name evidence="4" type="ORF">AB0887_11685</name>
</gene>
<comment type="cofactor">
    <cofactor evidence="1">
        <name>pantetheine 4'-phosphate</name>
        <dbReference type="ChEBI" id="CHEBI:47942"/>
    </cofactor>
</comment>
<feature type="region of interest" description="Disordered" evidence="2">
    <location>
        <begin position="457"/>
        <end position="477"/>
    </location>
</feature>
<feature type="domain" description="Carrier" evidence="3">
    <location>
        <begin position="486"/>
        <end position="561"/>
    </location>
</feature>
<evidence type="ECO:0000256" key="2">
    <source>
        <dbReference type="SAM" id="MobiDB-lite"/>
    </source>
</evidence>
<dbReference type="InterPro" id="IPR001242">
    <property type="entry name" value="Condensation_dom"/>
</dbReference>